<dbReference type="InterPro" id="IPR023635">
    <property type="entry name" value="Peptide_deformylase"/>
</dbReference>
<dbReference type="GO" id="GO:0042586">
    <property type="term" value="F:peptide deformylase activity"/>
    <property type="evidence" value="ECO:0007669"/>
    <property type="project" value="InterPro"/>
</dbReference>
<dbReference type="PATRIC" id="fig|1423820.4.peg.56"/>
<protein>
    <submittedName>
        <fullName evidence="2">Polypeptide deformylase</fullName>
    </submittedName>
</protein>
<dbReference type="InterPro" id="IPR036821">
    <property type="entry name" value="Peptide_deformylase_sf"/>
</dbReference>
<name>A0A0R1ZEI8_9LACO</name>
<dbReference type="NCBIfam" id="NF006670">
    <property type="entry name" value="PRK09218.1"/>
    <property type="match status" value="1"/>
</dbReference>
<comment type="caution">
    <text evidence="2">The sequence shown here is derived from an EMBL/GenBank/DDBJ whole genome shotgun (WGS) entry which is preliminary data.</text>
</comment>
<reference evidence="2 3" key="1">
    <citation type="journal article" date="2015" name="Genome Announc.">
        <title>Expanding the biotechnology potential of lactobacilli through comparative genomics of 213 strains and associated genera.</title>
        <authorList>
            <person name="Sun Z."/>
            <person name="Harris H.M."/>
            <person name="McCann A."/>
            <person name="Guo C."/>
            <person name="Argimon S."/>
            <person name="Zhang W."/>
            <person name="Yang X."/>
            <person name="Jeffery I.B."/>
            <person name="Cooney J.C."/>
            <person name="Kagawa T.F."/>
            <person name="Liu W."/>
            <person name="Song Y."/>
            <person name="Salvetti E."/>
            <person name="Wrobel A."/>
            <person name="Rasinkangas P."/>
            <person name="Parkhill J."/>
            <person name="Rea M.C."/>
            <person name="O'Sullivan O."/>
            <person name="Ritari J."/>
            <person name="Douillard F.P."/>
            <person name="Paul Ross R."/>
            <person name="Yang R."/>
            <person name="Briner A.E."/>
            <person name="Felis G.E."/>
            <person name="de Vos W.M."/>
            <person name="Barrangou R."/>
            <person name="Klaenhammer T.R."/>
            <person name="Caufield P.W."/>
            <person name="Cui Y."/>
            <person name="Zhang H."/>
            <person name="O'Toole P.W."/>
        </authorList>
    </citation>
    <scope>NUCLEOTIDE SEQUENCE [LARGE SCALE GENOMIC DNA]</scope>
    <source>
        <strain evidence="2 3">DSM 20653</strain>
    </source>
</reference>
<keyword evidence="3" id="KW-1185">Reference proteome</keyword>
<dbReference type="Pfam" id="PF01327">
    <property type="entry name" value="Pep_deformylase"/>
    <property type="match status" value="1"/>
</dbReference>
<accession>A0A0R1ZEI8</accession>
<dbReference type="PANTHER" id="PTHR10458:SF22">
    <property type="entry name" value="PEPTIDE DEFORMYLASE"/>
    <property type="match status" value="1"/>
</dbReference>
<evidence type="ECO:0000313" key="3">
    <source>
        <dbReference type="Proteomes" id="UP000051291"/>
    </source>
</evidence>
<dbReference type="Proteomes" id="UP000051291">
    <property type="component" value="Unassembled WGS sequence"/>
</dbReference>
<dbReference type="STRING" id="1423820.FC64_GL000055"/>
<evidence type="ECO:0000256" key="1">
    <source>
        <dbReference type="ARBA" id="ARBA00010759"/>
    </source>
</evidence>
<dbReference type="AlphaFoldDB" id="A0A0R1ZEI8"/>
<gene>
    <name evidence="2" type="ORF">FC64_GL000055</name>
</gene>
<proteinExistence type="inferred from homology"/>
<dbReference type="PANTHER" id="PTHR10458">
    <property type="entry name" value="PEPTIDE DEFORMYLASE"/>
    <property type="match status" value="1"/>
</dbReference>
<dbReference type="PIRSF" id="PIRSF004749">
    <property type="entry name" value="Pep_def"/>
    <property type="match status" value="1"/>
</dbReference>
<dbReference type="SUPFAM" id="SSF56420">
    <property type="entry name" value="Peptide deformylase"/>
    <property type="match status" value="1"/>
</dbReference>
<comment type="similarity">
    <text evidence="1">Belongs to the polypeptide deformylase family.</text>
</comment>
<dbReference type="CDD" id="cd00487">
    <property type="entry name" value="Pep_deformylase"/>
    <property type="match status" value="1"/>
</dbReference>
<dbReference type="EMBL" id="AYYZ01000008">
    <property type="protein sequence ID" value="KRM53134.1"/>
    <property type="molecule type" value="Genomic_DNA"/>
</dbReference>
<organism evidence="2 3">
    <name type="scientific">Ligilactobacillus araffinosus DSM 20653</name>
    <dbReference type="NCBI Taxonomy" id="1423820"/>
    <lineage>
        <taxon>Bacteria</taxon>
        <taxon>Bacillati</taxon>
        <taxon>Bacillota</taxon>
        <taxon>Bacilli</taxon>
        <taxon>Lactobacillales</taxon>
        <taxon>Lactobacillaceae</taxon>
        <taxon>Ligilactobacillus</taxon>
    </lineage>
</organism>
<evidence type="ECO:0000313" key="2">
    <source>
        <dbReference type="EMBL" id="KRM53134.1"/>
    </source>
</evidence>
<dbReference type="RefSeq" id="WP_057906233.1">
    <property type="nucleotide sequence ID" value="NZ_AYYZ01000008.1"/>
</dbReference>
<sequence>MIKKIIHDPHLLSQPSSPATSADIQAIQDLKDTFIANADQAAGLAANMIGIQKRIIVLGLGKLPVMMINPQIITQDTPYSTTEGCLSLDGVRPTQRFTHIKVKFQDEQFKWQTQTFNDLFAEVIQHEIDHCNGILI</sequence>
<dbReference type="Gene3D" id="3.90.45.10">
    <property type="entry name" value="Peptide deformylase"/>
    <property type="match status" value="1"/>
</dbReference>
<dbReference type="PRINTS" id="PR01576">
    <property type="entry name" value="PDEFORMYLASE"/>
</dbReference>